<dbReference type="GO" id="GO:0003723">
    <property type="term" value="F:RNA binding"/>
    <property type="evidence" value="ECO:0007669"/>
    <property type="project" value="UniProtKB-KW"/>
</dbReference>
<dbReference type="Gene3D" id="3.30.420.10">
    <property type="entry name" value="Ribonuclease H-like superfamily/Ribonuclease H"/>
    <property type="match status" value="1"/>
</dbReference>
<evidence type="ECO:0000313" key="3">
    <source>
        <dbReference type="EMBL" id="MBW0471038.1"/>
    </source>
</evidence>
<dbReference type="PROSITE" id="PS50994">
    <property type="entry name" value="INTEGRASE"/>
    <property type="match status" value="1"/>
</dbReference>
<dbReference type="EMBL" id="AVOT02002640">
    <property type="protein sequence ID" value="MBW0471038.1"/>
    <property type="molecule type" value="Genomic_DNA"/>
</dbReference>
<evidence type="ECO:0000256" key="1">
    <source>
        <dbReference type="ARBA" id="ARBA00022884"/>
    </source>
</evidence>
<gene>
    <name evidence="3" type="ORF">O181_010753</name>
</gene>
<dbReference type="OrthoDB" id="5592268at2759"/>
<dbReference type="GO" id="GO:0005634">
    <property type="term" value="C:nucleus"/>
    <property type="evidence" value="ECO:0007669"/>
    <property type="project" value="UniProtKB-ARBA"/>
</dbReference>
<organism evidence="3 4">
    <name type="scientific">Austropuccinia psidii MF-1</name>
    <dbReference type="NCBI Taxonomy" id="1389203"/>
    <lineage>
        <taxon>Eukaryota</taxon>
        <taxon>Fungi</taxon>
        <taxon>Dikarya</taxon>
        <taxon>Basidiomycota</taxon>
        <taxon>Pucciniomycotina</taxon>
        <taxon>Pucciniomycetes</taxon>
        <taxon>Pucciniales</taxon>
        <taxon>Sphaerophragmiaceae</taxon>
        <taxon>Austropuccinia</taxon>
    </lineage>
</organism>
<protein>
    <recommendedName>
        <fullName evidence="2">Integrase catalytic domain-containing protein</fullName>
    </recommendedName>
</protein>
<evidence type="ECO:0000259" key="2">
    <source>
        <dbReference type="PROSITE" id="PS50994"/>
    </source>
</evidence>
<dbReference type="PANTHER" id="PTHR37984:SF5">
    <property type="entry name" value="PROTEIN NYNRIN-LIKE"/>
    <property type="match status" value="1"/>
</dbReference>
<dbReference type="AlphaFoldDB" id="A0A9Q3GKN7"/>
<name>A0A9Q3GKN7_9BASI</name>
<keyword evidence="4" id="KW-1185">Reference proteome</keyword>
<reference evidence="3" key="1">
    <citation type="submission" date="2021-03" db="EMBL/GenBank/DDBJ databases">
        <title>Draft genome sequence of rust myrtle Austropuccinia psidii MF-1, a brazilian biotype.</title>
        <authorList>
            <person name="Quecine M.C."/>
            <person name="Pachon D.M.R."/>
            <person name="Bonatelli M.L."/>
            <person name="Correr F.H."/>
            <person name="Franceschini L.M."/>
            <person name="Leite T.F."/>
            <person name="Margarido G.R.A."/>
            <person name="Almeida C.A."/>
            <person name="Ferrarezi J.A."/>
            <person name="Labate C.A."/>
        </authorList>
    </citation>
    <scope>NUCLEOTIDE SEQUENCE</scope>
    <source>
        <strain evidence="3">MF-1</strain>
    </source>
</reference>
<accession>A0A9Q3GKN7</accession>
<dbReference type="SUPFAM" id="SSF53098">
    <property type="entry name" value="Ribonuclease H-like"/>
    <property type="match status" value="1"/>
</dbReference>
<evidence type="ECO:0000313" key="4">
    <source>
        <dbReference type="Proteomes" id="UP000765509"/>
    </source>
</evidence>
<proteinExistence type="predicted"/>
<dbReference type="InterPro" id="IPR036397">
    <property type="entry name" value="RNaseH_sf"/>
</dbReference>
<comment type="caution">
    <text evidence="3">The sequence shown here is derived from an EMBL/GenBank/DDBJ whole genome shotgun (WGS) entry which is preliminary data.</text>
</comment>
<sequence length="195" mass="22583">MSASDLDFLFLDRFICYHGFPDELVTDRGSLFVSNFWRSVCSKVKLTCAPSTAYHPQTNGQMERLNQTLEEYLRHFCSYKQNAWAALLPVAELCFNNTLATSTGFAPFFVWQGHYPHVNMLLQASSVPSADEFVKCLSEAQQAAISSIKRAQLQHTQYHNKHQWWPQYFLPGDLVLLNRRFIPTSRPCSKLDYWF</sequence>
<dbReference type="InterPro" id="IPR050951">
    <property type="entry name" value="Retrovirus_Pol_polyprotein"/>
</dbReference>
<dbReference type="InterPro" id="IPR001584">
    <property type="entry name" value="Integrase_cat-core"/>
</dbReference>
<dbReference type="GO" id="GO:0015074">
    <property type="term" value="P:DNA integration"/>
    <property type="evidence" value="ECO:0007669"/>
    <property type="project" value="InterPro"/>
</dbReference>
<keyword evidence="1" id="KW-0694">RNA-binding</keyword>
<dbReference type="InterPro" id="IPR012337">
    <property type="entry name" value="RNaseH-like_sf"/>
</dbReference>
<dbReference type="Proteomes" id="UP000765509">
    <property type="component" value="Unassembled WGS sequence"/>
</dbReference>
<feature type="domain" description="Integrase catalytic" evidence="2">
    <location>
        <begin position="1"/>
        <end position="115"/>
    </location>
</feature>
<dbReference type="PANTHER" id="PTHR37984">
    <property type="entry name" value="PROTEIN CBG26694"/>
    <property type="match status" value="1"/>
</dbReference>